<name>A0A0K0PVL1_9CAUD</name>
<dbReference type="EMBL" id="KT266805">
    <property type="protein sequence ID" value="AKQ75855.1"/>
    <property type="molecule type" value="Genomic_DNA"/>
</dbReference>
<keyword evidence="2" id="KW-1185">Reference proteome</keyword>
<evidence type="ECO:0000313" key="2">
    <source>
        <dbReference type="Proteomes" id="UP000223793"/>
    </source>
</evidence>
<protein>
    <recommendedName>
        <fullName evidence="3">Neck protein</fullName>
    </recommendedName>
</protein>
<organism evidence="1 2">
    <name type="scientific">Roseobacter phage RDJL Phi 2</name>
    <dbReference type="NCBI Taxonomy" id="1682380"/>
    <lineage>
        <taxon>Viruses</taxon>
        <taxon>Duplodnaviria</taxon>
        <taxon>Heunggongvirae</taxon>
        <taxon>Uroviricota</taxon>
        <taxon>Caudoviricetes</taxon>
        <taxon>Xiamenvirus</taxon>
        <taxon>Xiamenvirus RDJL2</taxon>
    </lineage>
</organism>
<accession>A0A0K0PVL1</accession>
<dbReference type="Proteomes" id="UP000223793">
    <property type="component" value="Segment"/>
</dbReference>
<gene>
    <name evidence="1" type="ORF">RDJLphi2_gp65</name>
</gene>
<evidence type="ECO:0008006" key="3">
    <source>
        <dbReference type="Google" id="ProtNLM"/>
    </source>
</evidence>
<reference evidence="2" key="1">
    <citation type="submission" date="2015-07" db="EMBL/GenBank/DDBJ databases">
        <title>Complete genome sequence of Roseophage RDJL phage 2, a siphovirus infects Roseobacter denitrificans OCh114.</title>
        <authorList>
            <person name="Liang Y."/>
            <person name="Zhang Y."/>
            <person name="Zhou C."/>
            <person name="Chen Z."/>
            <person name="Yang S."/>
        </authorList>
    </citation>
    <scope>NUCLEOTIDE SEQUENCE [LARGE SCALE GENOMIC DNA]</scope>
</reference>
<sequence length="136" mass="14327">MGTYEDAQIKAIIQALEETAEKAVIRLGLNITANLIEDTPVDTGWARANWVPAIGASRSSPAASQPTGAMVQTQAALQASGQVGLLSYKLSRGAVFISNNVPYINRLNDGSSTQAPSGFVQAAIRRGVQQTEADLK</sequence>
<proteinExistence type="predicted"/>
<evidence type="ECO:0000313" key="1">
    <source>
        <dbReference type="EMBL" id="AKQ75855.1"/>
    </source>
</evidence>
<dbReference type="OrthoDB" id="16937at10239"/>